<reference evidence="10 11" key="1">
    <citation type="submission" date="2017-04" db="EMBL/GenBank/DDBJ databases">
        <authorList>
            <person name="Afonso C.L."/>
            <person name="Miller P.J."/>
            <person name="Scott M.A."/>
            <person name="Spackman E."/>
            <person name="Goraichik I."/>
            <person name="Dimitrov K.M."/>
            <person name="Suarez D.L."/>
            <person name="Swayne D.E."/>
        </authorList>
    </citation>
    <scope>NUCLEOTIDE SEQUENCE [LARGE SCALE GENOMIC DNA]</scope>
    <source>
        <strain evidence="10 11">ToBE</strain>
    </source>
</reference>
<evidence type="ECO:0000256" key="2">
    <source>
        <dbReference type="ARBA" id="ARBA00022448"/>
    </source>
</evidence>
<keyword evidence="2" id="KW-0813">Transport</keyword>
<dbReference type="GO" id="GO:0006865">
    <property type="term" value="P:amino acid transport"/>
    <property type="evidence" value="ECO:0007669"/>
    <property type="project" value="UniProtKB-KW"/>
</dbReference>
<comment type="similarity">
    <text evidence="8">Belongs to the binding-protein-dependent transport system permease family. LivHM subfamily.</text>
</comment>
<feature type="transmembrane region" description="Helical" evidence="9">
    <location>
        <begin position="191"/>
        <end position="216"/>
    </location>
</feature>
<evidence type="ECO:0000313" key="10">
    <source>
        <dbReference type="EMBL" id="SMB92272.1"/>
    </source>
</evidence>
<keyword evidence="4 9" id="KW-0812">Transmembrane</keyword>
<evidence type="ECO:0000256" key="5">
    <source>
        <dbReference type="ARBA" id="ARBA00022970"/>
    </source>
</evidence>
<comment type="subcellular location">
    <subcellularLocation>
        <location evidence="1">Cell membrane</location>
        <topology evidence="1">Multi-pass membrane protein</topology>
    </subcellularLocation>
</comment>
<feature type="transmembrane region" description="Helical" evidence="9">
    <location>
        <begin position="6"/>
        <end position="29"/>
    </location>
</feature>
<dbReference type="RefSeq" id="WP_084663912.1">
    <property type="nucleotide sequence ID" value="NZ_LT838272.1"/>
</dbReference>
<dbReference type="PANTHER" id="PTHR11795">
    <property type="entry name" value="BRANCHED-CHAIN AMINO ACID TRANSPORT SYSTEM PERMEASE PROTEIN LIVH"/>
    <property type="match status" value="1"/>
</dbReference>
<feature type="transmembrane region" description="Helical" evidence="9">
    <location>
        <begin position="61"/>
        <end position="83"/>
    </location>
</feature>
<sequence>MDWVIQVLAGGMAIGLLYSLPALAIVLLWNTAGFFNLAQGDFMALSAYCLLLFYMTLRLPFIISALFTILVLAIVGFVVDKILFYPLRKFRAQELLTLIATVGLSVFMKNLIRATWGTKPLSITNVFGTNPLKIMGAYIMPHVLWIMGVSILLIIVLYYLSQKSLLGIAMRAAAEDKEAAQLMGIKVNTMIGLSFAISLAITAVAGILSSPILYLVPEMGDSIGLKAFAATVIGGFGNPAGAVFGGVILGLVETLVGMFLTSSYKNAITFAVLIGFLLFKPDGLFALRTSEKV</sequence>
<feature type="transmembrane region" description="Helical" evidence="9">
    <location>
        <begin position="95"/>
        <end position="116"/>
    </location>
</feature>
<dbReference type="Pfam" id="PF02653">
    <property type="entry name" value="BPD_transp_2"/>
    <property type="match status" value="1"/>
</dbReference>
<accession>A0A1W1VFZ2</accession>
<evidence type="ECO:0000256" key="9">
    <source>
        <dbReference type="SAM" id="Phobius"/>
    </source>
</evidence>
<evidence type="ECO:0000256" key="4">
    <source>
        <dbReference type="ARBA" id="ARBA00022692"/>
    </source>
</evidence>
<dbReference type="EMBL" id="LT838272">
    <property type="protein sequence ID" value="SMB92272.1"/>
    <property type="molecule type" value="Genomic_DNA"/>
</dbReference>
<evidence type="ECO:0000256" key="8">
    <source>
        <dbReference type="ARBA" id="ARBA00037998"/>
    </source>
</evidence>
<dbReference type="Proteomes" id="UP000192569">
    <property type="component" value="Chromosome I"/>
</dbReference>
<evidence type="ECO:0000313" key="11">
    <source>
        <dbReference type="Proteomes" id="UP000192569"/>
    </source>
</evidence>
<keyword evidence="6 9" id="KW-1133">Transmembrane helix</keyword>
<keyword evidence="7 9" id="KW-0472">Membrane</keyword>
<dbReference type="GO" id="GO:0022857">
    <property type="term" value="F:transmembrane transporter activity"/>
    <property type="evidence" value="ECO:0007669"/>
    <property type="project" value="InterPro"/>
</dbReference>
<dbReference type="InterPro" id="IPR001851">
    <property type="entry name" value="ABC_transp_permease"/>
</dbReference>
<evidence type="ECO:0000256" key="3">
    <source>
        <dbReference type="ARBA" id="ARBA00022475"/>
    </source>
</evidence>
<evidence type="ECO:0000256" key="6">
    <source>
        <dbReference type="ARBA" id="ARBA00022989"/>
    </source>
</evidence>
<keyword evidence="11" id="KW-1185">Reference proteome</keyword>
<feature type="transmembrane region" description="Helical" evidence="9">
    <location>
        <begin position="136"/>
        <end position="160"/>
    </location>
</feature>
<dbReference type="STRING" id="698762.SAMN00808754_0605"/>
<keyword evidence="5" id="KW-0029">Amino-acid transport</keyword>
<name>A0A1W1VFZ2_9FIRM</name>
<gene>
    <name evidence="10" type="ORF">SAMN00808754_0605</name>
</gene>
<dbReference type="PANTHER" id="PTHR11795:SF445">
    <property type="entry name" value="AMINO ACID ABC TRANSPORTER PERMEASE PROTEIN"/>
    <property type="match status" value="1"/>
</dbReference>
<evidence type="ECO:0000256" key="1">
    <source>
        <dbReference type="ARBA" id="ARBA00004651"/>
    </source>
</evidence>
<dbReference type="GO" id="GO:0005886">
    <property type="term" value="C:plasma membrane"/>
    <property type="evidence" value="ECO:0007669"/>
    <property type="project" value="UniProtKB-SubCell"/>
</dbReference>
<protein>
    <submittedName>
        <fullName evidence="10">Branched-chain amino acid transport system permease protein</fullName>
    </submittedName>
</protein>
<keyword evidence="3" id="KW-1003">Cell membrane</keyword>
<feature type="transmembrane region" description="Helical" evidence="9">
    <location>
        <begin position="267"/>
        <end position="287"/>
    </location>
</feature>
<evidence type="ECO:0000256" key="7">
    <source>
        <dbReference type="ARBA" id="ARBA00023136"/>
    </source>
</evidence>
<dbReference type="CDD" id="cd06582">
    <property type="entry name" value="TM_PBP1_LivH_like"/>
    <property type="match status" value="1"/>
</dbReference>
<organism evidence="10 11">
    <name type="scientific">Thermanaeromonas toyohensis ToBE</name>
    <dbReference type="NCBI Taxonomy" id="698762"/>
    <lineage>
        <taxon>Bacteria</taxon>
        <taxon>Bacillati</taxon>
        <taxon>Bacillota</taxon>
        <taxon>Clostridia</taxon>
        <taxon>Neomoorellales</taxon>
        <taxon>Neomoorellaceae</taxon>
        <taxon>Thermanaeromonas</taxon>
    </lineage>
</organism>
<dbReference type="OrthoDB" id="9807115at2"/>
<dbReference type="InterPro" id="IPR052157">
    <property type="entry name" value="BCAA_transport_permease"/>
</dbReference>
<proteinExistence type="inferred from homology"/>
<dbReference type="AlphaFoldDB" id="A0A1W1VFZ2"/>
<feature type="transmembrane region" description="Helical" evidence="9">
    <location>
        <begin position="236"/>
        <end position="260"/>
    </location>
</feature>